<dbReference type="Pfam" id="PF04672">
    <property type="entry name" value="Methyltransf_19"/>
    <property type="match status" value="1"/>
</dbReference>
<sequence>MAGLEKDADQPVIPDIDMTVPTTARIYDALLYGKDNFAADRAVAEMILEGLPEIRKVALDNRAWLSRVVHHMTDELGIDQYIDVGSGLPSAENTHQVAQRVNPDVRVVYLDNDPIVLAHGRALLADNKNTTVFTADATRPEEILGNEQLRELIDFDRPVGVLFIALLHCIPDKADPARCISAMMDAVPAGSYLAYSHLVSDNPSAAAELTNTMLENTHGNWGRVRSPQEAADLVGDLEPLAPGFIDVRTWGVEQAQPPQDIWEIGGLFKKV</sequence>
<gene>
    <name evidence="1" type="ORF">Nans01_25230</name>
</gene>
<dbReference type="Gene3D" id="3.40.50.150">
    <property type="entry name" value="Vaccinia Virus protein VP39"/>
    <property type="match status" value="1"/>
</dbReference>
<dbReference type="PIRSF" id="PIRSF017393">
    <property type="entry name" value="MTase_SAV2177"/>
    <property type="match status" value="1"/>
</dbReference>
<accession>A0A9W6P6Z3</accession>
<evidence type="ECO:0008006" key="3">
    <source>
        <dbReference type="Google" id="ProtNLM"/>
    </source>
</evidence>
<organism evidence="1 2">
    <name type="scientific">Nocardiopsis ansamitocini</name>
    <dbReference type="NCBI Taxonomy" id="1670832"/>
    <lineage>
        <taxon>Bacteria</taxon>
        <taxon>Bacillati</taxon>
        <taxon>Actinomycetota</taxon>
        <taxon>Actinomycetes</taxon>
        <taxon>Streptosporangiales</taxon>
        <taxon>Nocardiopsidaceae</taxon>
        <taxon>Nocardiopsis</taxon>
    </lineage>
</organism>
<keyword evidence="2" id="KW-1185">Reference proteome</keyword>
<dbReference type="Proteomes" id="UP001165092">
    <property type="component" value="Unassembled WGS sequence"/>
</dbReference>
<dbReference type="EMBL" id="BSQG01000004">
    <property type="protein sequence ID" value="GLU48172.1"/>
    <property type="molecule type" value="Genomic_DNA"/>
</dbReference>
<evidence type="ECO:0000313" key="2">
    <source>
        <dbReference type="Proteomes" id="UP001165092"/>
    </source>
</evidence>
<dbReference type="SUPFAM" id="SSF53335">
    <property type="entry name" value="S-adenosyl-L-methionine-dependent methyltransferases"/>
    <property type="match status" value="1"/>
</dbReference>
<evidence type="ECO:0000313" key="1">
    <source>
        <dbReference type="EMBL" id="GLU48172.1"/>
    </source>
</evidence>
<proteinExistence type="predicted"/>
<dbReference type="InterPro" id="IPR029063">
    <property type="entry name" value="SAM-dependent_MTases_sf"/>
</dbReference>
<name>A0A9W6P6Z3_9ACTN</name>
<reference evidence="1" key="1">
    <citation type="submission" date="2023-02" db="EMBL/GenBank/DDBJ databases">
        <title>Nocardiopsis ansamitocini NBRC 112285.</title>
        <authorList>
            <person name="Ichikawa N."/>
            <person name="Sato H."/>
            <person name="Tonouchi N."/>
        </authorList>
    </citation>
    <scope>NUCLEOTIDE SEQUENCE</scope>
    <source>
        <strain evidence="1">NBRC 112285</strain>
    </source>
</reference>
<protein>
    <recommendedName>
        <fullName evidence="3">S-adenosyl methyltransferase</fullName>
    </recommendedName>
</protein>
<dbReference type="InterPro" id="IPR006764">
    <property type="entry name" value="SAM_dep_MeTrfase_SAV2177_type"/>
</dbReference>
<dbReference type="AlphaFoldDB" id="A0A9W6P6Z3"/>
<dbReference type="RefSeq" id="WP_285759602.1">
    <property type="nucleotide sequence ID" value="NZ_BSQG01000004.1"/>
</dbReference>
<comment type="caution">
    <text evidence="1">The sequence shown here is derived from an EMBL/GenBank/DDBJ whole genome shotgun (WGS) entry which is preliminary data.</text>
</comment>